<dbReference type="KEGG" id="pmad:BAY61_20570"/>
<accession>A0A222VSU0</accession>
<name>A0A222VSU0_9PSEU</name>
<dbReference type="EMBL" id="FMZE01000013">
    <property type="protein sequence ID" value="SDD84131.1"/>
    <property type="molecule type" value="Genomic_DNA"/>
</dbReference>
<dbReference type="Proteomes" id="UP000199494">
    <property type="component" value="Unassembled WGS sequence"/>
</dbReference>
<reference evidence="1 2" key="1">
    <citation type="submission" date="2016-10" db="EMBL/GenBank/DDBJ databases">
        <authorList>
            <person name="de Groot N.N."/>
        </authorList>
    </citation>
    <scope>NUCLEOTIDE SEQUENCE [LARGE SCALE GENOMIC DNA]</scope>
    <source>
        <strain evidence="1 2">CGMCC 4.5506</strain>
    </source>
</reference>
<evidence type="ECO:0000313" key="1">
    <source>
        <dbReference type="EMBL" id="SDD84131.1"/>
    </source>
</evidence>
<dbReference type="STRING" id="530584.SAMN05421630_11374"/>
<evidence type="ECO:0000313" key="2">
    <source>
        <dbReference type="Proteomes" id="UP000199494"/>
    </source>
</evidence>
<dbReference type="RefSeq" id="WP_091810015.1">
    <property type="nucleotide sequence ID" value="NZ_CP016353.1"/>
</dbReference>
<organism evidence="1 2">
    <name type="scientific">Prauserella marina</name>
    <dbReference type="NCBI Taxonomy" id="530584"/>
    <lineage>
        <taxon>Bacteria</taxon>
        <taxon>Bacillati</taxon>
        <taxon>Actinomycetota</taxon>
        <taxon>Actinomycetes</taxon>
        <taxon>Pseudonocardiales</taxon>
        <taxon>Pseudonocardiaceae</taxon>
        <taxon>Prauserella</taxon>
    </lineage>
</organism>
<dbReference type="AlphaFoldDB" id="A0A222VSU0"/>
<sequence length="632" mass="72240">MQAEQIHNSTVNINAATPPEVKFGYARQLLHEGNAYLARELIRDVLKAGFTTGIVQFHWVLATLSTRSLRDLEPHEQRDLNRLLANQNTTGDDWARALQAIQALLEVQRKPGYDPSPAMAKLDALDERLQAQIRKHLQVVLTGAVKEEIWTRMRADAEREQFANNRENRVWAYFYPQPAAARVRTPDEPDVTTRDRLHAIAMSSLAVLAVTYLGWLVLEQPALLAAFVATIAAGYVAVANGLEWCRRVRLCNLRDRDYHTQRGVKWLPDKGFASEIDSAFEYYAHKYTHGDSHQEQWLASTRGIRTMRRNEIVELYREERISAEQVKWLIRYIVGDLRDRWKRGALMEHRERYRVARFTKIWFAAAVTVFLGTGGVVITAAAHIQPVFAAFAAVITVVSGSFALKQWLHITCEHLRFAEDTEEFARVKAERIAAHDRWRNKLKKARPAEKEMETWLNADTTLLLDETLRHYSLSWNDIITYSYLRTPKTGSKRSRRHRGPSRASQYDVRIWLITVDGVREVHSDLNFEKASFMGRSRTNFRFDTVSSVGVKTPDQLSYTLELTLNNGPARPITITDTGQQHHRPDENPTELSRTNLAATGFTHTLRVLEGIAAEGKGWISRHANTTGDRATL</sequence>
<keyword evidence="2" id="KW-1185">Reference proteome</keyword>
<dbReference type="OrthoDB" id="4501073at2"/>
<protein>
    <submittedName>
        <fullName evidence="1">Uncharacterized protein</fullName>
    </submittedName>
</protein>
<proteinExistence type="predicted"/>
<gene>
    <name evidence="1" type="ORF">SAMN05421630_11374</name>
</gene>